<gene>
    <name evidence="1" type="ORF">RGR602_PB00252</name>
</gene>
<accession>A0A0B4X6V1</accession>
<evidence type="ECO:0000313" key="2">
    <source>
        <dbReference type="Proteomes" id="UP000031368"/>
    </source>
</evidence>
<dbReference type="KEGG" id="rga:RGR602_PB00252"/>
<dbReference type="HOGENOM" id="CLU_2773034_0_0_5"/>
<reference evidence="1 2" key="1">
    <citation type="submission" date="2013-11" db="EMBL/GenBank/DDBJ databases">
        <title>Complete genome sequence of Rhizobium gallicum bv. gallicum R602.</title>
        <authorList>
            <person name="Bustos P."/>
            <person name="Santamaria R.I."/>
            <person name="Lozano L."/>
            <person name="Acosta J.L."/>
            <person name="Ormeno-Orrillo E."/>
            <person name="Rogel M.A."/>
            <person name="Romero D."/>
            <person name="Cevallos M.A."/>
            <person name="Martinez-Romero E."/>
            <person name="Gonzalez V."/>
        </authorList>
    </citation>
    <scope>NUCLEOTIDE SEQUENCE [LARGE SCALE GENOMIC DNA]</scope>
    <source>
        <strain evidence="1 2">R602</strain>
        <plasmid evidence="1 2">pRgalR602b</plasmid>
    </source>
</reference>
<geneLocation type="plasmid" evidence="1 2">
    <name>pRgalR602b</name>
</geneLocation>
<sequence length="69" mass="7723">MLDASPLPPMSVASVMKISNERTQGAKRLQLSAFPWFRCVLGVFADRLNLLCSQDRLFRPSAFEPISNP</sequence>
<dbReference type="EMBL" id="CP006879">
    <property type="protein sequence ID" value="AJD43789.1"/>
    <property type="molecule type" value="Genomic_DNA"/>
</dbReference>
<name>A0A0B4X6V1_9HYPH</name>
<proteinExistence type="predicted"/>
<dbReference type="AlphaFoldDB" id="A0A0B4X6V1"/>
<keyword evidence="1" id="KW-0614">Plasmid</keyword>
<evidence type="ECO:0000313" key="1">
    <source>
        <dbReference type="EMBL" id="AJD43789.1"/>
    </source>
</evidence>
<keyword evidence="2" id="KW-1185">Reference proteome</keyword>
<dbReference type="Proteomes" id="UP000031368">
    <property type="component" value="Plasmid pRgalR602b"/>
</dbReference>
<protein>
    <submittedName>
        <fullName evidence="1">Uncharacterized protein</fullName>
    </submittedName>
</protein>
<organism evidence="1 2">
    <name type="scientific">Rhizobium gallicum bv. gallicum R602sp</name>
    <dbReference type="NCBI Taxonomy" id="1041138"/>
    <lineage>
        <taxon>Bacteria</taxon>
        <taxon>Pseudomonadati</taxon>
        <taxon>Pseudomonadota</taxon>
        <taxon>Alphaproteobacteria</taxon>
        <taxon>Hyphomicrobiales</taxon>
        <taxon>Rhizobiaceae</taxon>
        <taxon>Rhizobium/Agrobacterium group</taxon>
        <taxon>Rhizobium</taxon>
    </lineage>
</organism>